<protein>
    <submittedName>
        <fullName evidence="2">Uncharacterized protein</fullName>
    </submittedName>
</protein>
<evidence type="ECO:0000313" key="3">
    <source>
        <dbReference type="Proteomes" id="UP000694044"/>
    </source>
</evidence>
<organism evidence="2 3">
    <name type="scientific">Phytophthora pseudosyringae</name>
    <dbReference type="NCBI Taxonomy" id="221518"/>
    <lineage>
        <taxon>Eukaryota</taxon>
        <taxon>Sar</taxon>
        <taxon>Stramenopiles</taxon>
        <taxon>Oomycota</taxon>
        <taxon>Peronosporomycetes</taxon>
        <taxon>Peronosporales</taxon>
        <taxon>Peronosporaceae</taxon>
        <taxon>Phytophthora</taxon>
    </lineage>
</organism>
<gene>
    <name evidence="2" type="ORF">PHYPSEUDO_012701</name>
</gene>
<evidence type="ECO:0000256" key="1">
    <source>
        <dbReference type="SAM" id="MobiDB-lite"/>
    </source>
</evidence>
<proteinExistence type="predicted"/>
<feature type="compositionally biased region" description="Polar residues" evidence="1">
    <location>
        <begin position="1"/>
        <end position="18"/>
    </location>
</feature>
<reference evidence="2" key="1">
    <citation type="submission" date="2021-02" db="EMBL/GenBank/DDBJ databases">
        <authorList>
            <person name="Palmer J.M."/>
        </authorList>
    </citation>
    <scope>NUCLEOTIDE SEQUENCE</scope>
    <source>
        <strain evidence="2">SCRP734</strain>
    </source>
</reference>
<dbReference type="AlphaFoldDB" id="A0A8T1W854"/>
<comment type="caution">
    <text evidence="2">The sequence shown here is derived from an EMBL/GenBank/DDBJ whole genome shotgun (WGS) entry which is preliminary data.</text>
</comment>
<dbReference type="EMBL" id="JAGDFM010000062">
    <property type="protein sequence ID" value="KAG7388323.1"/>
    <property type="molecule type" value="Genomic_DNA"/>
</dbReference>
<accession>A0A8T1W854</accession>
<feature type="region of interest" description="Disordered" evidence="1">
    <location>
        <begin position="1"/>
        <end position="25"/>
    </location>
</feature>
<sequence>MAVHTNPSHRILSETSPRVTPVVPTGRQSLNGLRAALVGHQIAGRGADCSTQPIHSPPAATGWSYTVHPRRGGSRNRSDEDISRMSSGRVAPALMERLLVACNTLGAMERVSPLTTTVEEVSAFGGQVSLLERQDRDAIRWIPR</sequence>
<evidence type="ECO:0000313" key="2">
    <source>
        <dbReference type="EMBL" id="KAG7388323.1"/>
    </source>
</evidence>
<keyword evidence="3" id="KW-1185">Reference proteome</keyword>
<name>A0A8T1W854_9STRA</name>
<dbReference type="Proteomes" id="UP000694044">
    <property type="component" value="Unassembled WGS sequence"/>
</dbReference>